<dbReference type="PANTHER" id="PTHR24304:SF2">
    <property type="entry name" value="24-HYDROXYCHOLESTEROL 7-ALPHA-HYDROXYLASE"/>
    <property type="match status" value="1"/>
</dbReference>
<dbReference type="InterPro" id="IPR017972">
    <property type="entry name" value="Cyt_P450_CS"/>
</dbReference>
<dbReference type="InterPro" id="IPR050529">
    <property type="entry name" value="CYP450_sterol_14alpha_dmase"/>
</dbReference>
<dbReference type="InterPro" id="IPR001128">
    <property type="entry name" value="Cyt_P450"/>
</dbReference>
<dbReference type="PANTHER" id="PTHR24304">
    <property type="entry name" value="CYTOCHROME P450 FAMILY 7"/>
    <property type="match status" value="1"/>
</dbReference>
<dbReference type="PRINTS" id="PR00465">
    <property type="entry name" value="EP450IV"/>
</dbReference>
<dbReference type="Pfam" id="PF00067">
    <property type="entry name" value="p450"/>
    <property type="match status" value="1"/>
</dbReference>
<dbReference type="Gene3D" id="1.10.630.10">
    <property type="entry name" value="Cytochrome P450"/>
    <property type="match status" value="1"/>
</dbReference>
<dbReference type="CDD" id="cd11040">
    <property type="entry name" value="CYP7_CYP8-like"/>
    <property type="match status" value="1"/>
</dbReference>
<proteinExistence type="inferred from homology"/>
<keyword evidence="5 9" id="KW-0560">Oxidoreductase</keyword>
<keyword evidence="7 9" id="KW-0503">Monooxygenase</keyword>
<evidence type="ECO:0000256" key="4">
    <source>
        <dbReference type="ARBA" id="ARBA00022723"/>
    </source>
</evidence>
<dbReference type="AlphaFoldDB" id="A0A2B7Z0Y0"/>
<dbReference type="GO" id="GO:0008395">
    <property type="term" value="F:steroid hydroxylase activity"/>
    <property type="evidence" value="ECO:0007669"/>
    <property type="project" value="TreeGrafter"/>
</dbReference>
<gene>
    <name evidence="10" type="ORF">AJ80_01465</name>
</gene>
<evidence type="ECO:0000256" key="9">
    <source>
        <dbReference type="RuleBase" id="RU000461"/>
    </source>
</evidence>
<feature type="binding site" description="axial binding residue" evidence="8">
    <location>
        <position position="442"/>
    </location>
    <ligand>
        <name>heme</name>
        <dbReference type="ChEBI" id="CHEBI:30413"/>
    </ligand>
    <ligandPart>
        <name>Fe</name>
        <dbReference type="ChEBI" id="CHEBI:18248"/>
    </ligandPart>
</feature>
<dbReference type="InterPro" id="IPR036396">
    <property type="entry name" value="Cyt_P450_sf"/>
</dbReference>
<accession>A0A2B7Z0Y0</accession>
<evidence type="ECO:0000256" key="1">
    <source>
        <dbReference type="ARBA" id="ARBA00001971"/>
    </source>
</evidence>
<dbReference type="SUPFAM" id="SSF48264">
    <property type="entry name" value="Cytochrome P450"/>
    <property type="match status" value="1"/>
</dbReference>
<name>A0A2B7Z0Y0_POLH7</name>
<evidence type="ECO:0000313" key="11">
    <source>
        <dbReference type="Proteomes" id="UP000224634"/>
    </source>
</evidence>
<keyword evidence="4 8" id="KW-0479">Metal-binding</keyword>
<dbReference type="Proteomes" id="UP000224634">
    <property type="component" value="Unassembled WGS sequence"/>
</dbReference>
<protein>
    <recommendedName>
        <fullName evidence="12">Cytochrome P450</fullName>
    </recommendedName>
</protein>
<evidence type="ECO:0000256" key="2">
    <source>
        <dbReference type="ARBA" id="ARBA00010617"/>
    </source>
</evidence>
<evidence type="ECO:0008006" key="12">
    <source>
        <dbReference type="Google" id="ProtNLM"/>
    </source>
</evidence>
<keyword evidence="11" id="KW-1185">Reference proteome</keyword>
<evidence type="ECO:0000256" key="5">
    <source>
        <dbReference type="ARBA" id="ARBA00023002"/>
    </source>
</evidence>
<dbReference type="STRING" id="1447883.A0A2B7Z0Y0"/>
<dbReference type="GO" id="GO:0005506">
    <property type="term" value="F:iron ion binding"/>
    <property type="evidence" value="ECO:0007669"/>
    <property type="project" value="InterPro"/>
</dbReference>
<reference evidence="10 11" key="1">
    <citation type="submission" date="2017-10" db="EMBL/GenBank/DDBJ databases">
        <title>Comparative genomics in systemic dimorphic fungi from Ajellomycetaceae.</title>
        <authorList>
            <person name="Munoz J.F."/>
            <person name="Mcewen J.G."/>
            <person name="Clay O.K."/>
            <person name="Cuomo C.A."/>
        </authorList>
    </citation>
    <scope>NUCLEOTIDE SEQUENCE [LARGE SCALE GENOMIC DNA]</scope>
    <source>
        <strain evidence="10 11">UAMH7299</strain>
    </source>
</reference>
<dbReference type="GO" id="GO:0020037">
    <property type="term" value="F:heme binding"/>
    <property type="evidence" value="ECO:0007669"/>
    <property type="project" value="InterPro"/>
</dbReference>
<comment type="caution">
    <text evidence="10">The sequence shown here is derived from an EMBL/GenBank/DDBJ whole genome shotgun (WGS) entry which is preliminary data.</text>
</comment>
<evidence type="ECO:0000256" key="7">
    <source>
        <dbReference type="ARBA" id="ARBA00023033"/>
    </source>
</evidence>
<dbReference type="OrthoDB" id="3934656at2759"/>
<dbReference type="PROSITE" id="PS00086">
    <property type="entry name" value="CYTOCHROME_P450"/>
    <property type="match status" value="1"/>
</dbReference>
<evidence type="ECO:0000256" key="8">
    <source>
        <dbReference type="PIRSR" id="PIRSR602403-1"/>
    </source>
</evidence>
<dbReference type="GO" id="GO:0016705">
    <property type="term" value="F:oxidoreductase activity, acting on paired donors, with incorporation or reduction of molecular oxygen"/>
    <property type="evidence" value="ECO:0007669"/>
    <property type="project" value="InterPro"/>
</dbReference>
<dbReference type="EMBL" id="PDNA01000012">
    <property type="protein sequence ID" value="PGH26883.1"/>
    <property type="molecule type" value="Genomic_DNA"/>
</dbReference>
<comment type="cofactor">
    <cofactor evidence="1 8">
        <name>heme</name>
        <dbReference type="ChEBI" id="CHEBI:30413"/>
    </cofactor>
</comment>
<comment type="similarity">
    <text evidence="2 9">Belongs to the cytochrome P450 family.</text>
</comment>
<evidence type="ECO:0000256" key="3">
    <source>
        <dbReference type="ARBA" id="ARBA00022617"/>
    </source>
</evidence>
<keyword evidence="6 8" id="KW-0408">Iron</keyword>
<dbReference type="InterPro" id="IPR002403">
    <property type="entry name" value="Cyt_P450_E_grp-IV"/>
</dbReference>
<organism evidence="10 11">
    <name type="scientific">Polytolypa hystricis (strain UAMH7299)</name>
    <dbReference type="NCBI Taxonomy" id="1447883"/>
    <lineage>
        <taxon>Eukaryota</taxon>
        <taxon>Fungi</taxon>
        <taxon>Dikarya</taxon>
        <taxon>Ascomycota</taxon>
        <taxon>Pezizomycotina</taxon>
        <taxon>Eurotiomycetes</taxon>
        <taxon>Eurotiomycetidae</taxon>
        <taxon>Onygenales</taxon>
        <taxon>Onygenales incertae sedis</taxon>
        <taxon>Polytolypa</taxon>
    </lineage>
</organism>
<evidence type="ECO:0000256" key="6">
    <source>
        <dbReference type="ARBA" id="ARBA00023004"/>
    </source>
</evidence>
<sequence>MPLTLNIVCIALAYIVWQCLLRLQKLASPAEPPALPYWIPWIGHTLGFITDSHDTLARARKYFENALHPFSILIGGRKTYVVLNPKDVSETYKRTKDLSYDTFVDQVIGFIGASHEGRNKMWSATVEETKLSVPNTIRAWVRHDLQRGPRTIPLYSNFLDQVHQVLSVNEPPPPNPSCATTQKQVGQTGKVSLLDWTGDTVVTAFTNALFGRACLDNSPEMLEAFHKFNRKAWAVLFGYPKFLSPDPHVGKDAVVSGLAKYFDLPAEQKTDSTDFVGKSLAVMRANGMATRDIAAVLFNVYWALNGNPSLLAFWLLCHMLYNPSLLSDIRNESAKAFINGKQSAPDTSVLFNECPKLNTAFHEALRIYGGASTFRRVAHDTVIGGYTFKAGSDVIMPHRQLHLDEAFWGPDAGEFNIQRFLDNPDLVKSKVFKSFGGGVTHCPGRHVAKEALITYIAIAINRYEFEVVGGLTGQGFPRMDMKAPALGIIAPIPGQDVKVIVRSLV</sequence>
<evidence type="ECO:0000313" key="10">
    <source>
        <dbReference type="EMBL" id="PGH26883.1"/>
    </source>
</evidence>
<keyword evidence="3 8" id="KW-0349">Heme</keyword>